<dbReference type="EMBL" id="BK032497">
    <property type="protein sequence ID" value="DAF42947.1"/>
    <property type="molecule type" value="Genomic_DNA"/>
</dbReference>
<keyword evidence="1" id="KW-0472">Membrane</keyword>
<feature type="transmembrane region" description="Helical" evidence="1">
    <location>
        <begin position="187"/>
        <end position="205"/>
    </location>
</feature>
<feature type="transmembrane region" description="Helical" evidence="1">
    <location>
        <begin position="162"/>
        <end position="181"/>
    </location>
</feature>
<keyword evidence="1" id="KW-0812">Transmembrane</keyword>
<evidence type="ECO:0000313" key="2">
    <source>
        <dbReference type="EMBL" id="DAF42947.1"/>
    </source>
</evidence>
<organism evidence="2">
    <name type="scientific">Siphoviridae sp. ctHip2</name>
    <dbReference type="NCBI Taxonomy" id="2827830"/>
    <lineage>
        <taxon>Viruses</taxon>
        <taxon>Duplodnaviria</taxon>
        <taxon>Heunggongvirae</taxon>
        <taxon>Uroviricota</taxon>
        <taxon>Caudoviricetes</taxon>
    </lineage>
</organism>
<name>A0A8S5RWR2_9CAUD</name>
<protein>
    <submittedName>
        <fullName evidence="2">Uncharacterized protein</fullName>
    </submittedName>
</protein>
<keyword evidence="1" id="KW-1133">Transmembrane helix</keyword>
<proteinExistence type="predicted"/>
<evidence type="ECO:0000256" key="1">
    <source>
        <dbReference type="SAM" id="Phobius"/>
    </source>
</evidence>
<sequence>MNKNELISEIYEFEKELARNYDRKLSTRDKFSPYFINKGVLVRQVFDGHENVEINARDLKTTEELITFYENFFKLVDNVYENTYKSLKDNCQNSDSKYFNKLSCFLAGGYDSFERIYNNHNSGQTDSLSFIFKKRFQNDFIYEVDIKGKTLSNWYKFEYNKYFIAFMGGLIGFIVTGFFYFLFNNLIGTLVSGGVFSFIVAFDIIKAQYTLRTHHITKIEEEFFSKIHDISSQELLKYIKLCKYEKYFNDYFKGDVLYEELKRRYNISTTNSENEIVNG</sequence>
<reference evidence="2" key="1">
    <citation type="journal article" date="2021" name="Proc. Natl. Acad. Sci. U.S.A.">
        <title>A Catalog of Tens of Thousands of Viruses from Human Metagenomes Reveals Hidden Associations with Chronic Diseases.</title>
        <authorList>
            <person name="Tisza M.J."/>
            <person name="Buck C.B."/>
        </authorList>
    </citation>
    <scope>NUCLEOTIDE SEQUENCE</scope>
    <source>
        <strain evidence="2">CtHip2</strain>
    </source>
</reference>
<accession>A0A8S5RWR2</accession>